<protein>
    <recommendedName>
        <fullName evidence="3">Fe2OG dioxygenase domain-containing protein</fullName>
    </recommendedName>
</protein>
<dbReference type="EMBL" id="LVYD01000065">
    <property type="protein sequence ID" value="OQP60134.1"/>
    <property type="molecule type" value="Genomic_DNA"/>
</dbReference>
<evidence type="ECO:0000313" key="2">
    <source>
        <dbReference type="Proteomes" id="UP000192796"/>
    </source>
</evidence>
<sequence>MSYLAKFYEVLNSGECEQAVNKIEKLSEHWEAHGNVLYTLGSPVYQNTCNMSAYYYKAKVFNELLWANFNQLYEKVLLVLSAYVMDEVFFYKNVSIPGFHIFVLETPYAGGGMHFDLPHQSLSWKMPVKILPRFITFTLALELPKSGAGINLWNLSYDEVMSKGIRFQDIPALTGSIQSAYQSYEVGKIAIFEGLYLHGIAPIQLVEGTEKRITLQGHIINLNNTWMAYW</sequence>
<evidence type="ECO:0000313" key="1">
    <source>
        <dbReference type="EMBL" id="OQP60134.1"/>
    </source>
</evidence>
<proteinExistence type="predicted"/>
<organism evidence="1 2">
    <name type="scientific">Niastella vici</name>
    <dbReference type="NCBI Taxonomy" id="1703345"/>
    <lineage>
        <taxon>Bacteria</taxon>
        <taxon>Pseudomonadati</taxon>
        <taxon>Bacteroidota</taxon>
        <taxon>Chitinophagia</taxon>
        <taxon>Chitinophagales</taxon>
        <taxon>Chitinophagaceae</taxon>
        <taxon>Niastella</taxon>
    </lineage>
</organism>
<dbReference type="AlphaFoldDB" id="A0A1V9FP45"/>
<dbReference type="Proteomes" id="UP000192796">
    <property type="component" value="Unassembled WGS sequence"/>
</dbReference>
<evidence type="ECO:0008006" key="3">
    <source>
        <dbReference type="Google" id="ProtNLM"/>
    </source>
</evidence>
<accession>A0A1V9FP45</accession>
<name>A0A1V9FP45_9BACT</name>
<dbReference type="RefSeq" id="WP_081153447.1">
    <property type="nucleotide sequence ID" value="NZ_LVYD01000065.1"/>
</dbReference>
<dbReference type="OrthoDB" id="583309at2"/>
<reference evidence="1 2" key="1">
    <citation type="submission" date="2016-03" db="EMBL/GenBank/DDBJ databases">
        <title>Niastella vici sp. nov., isolated from farmland soil.</title>
        <authorList>
            <person name="Chen L."/>
            <person name="Wang D."/>
            <person name="Yang S."/>
            <person name="Wang G."/>
        </authorList>
    </citation>
    <scope>NUCLEOTIDE SEQUENCE [LARGE SCALE GENOMIC DNA]</scope>
    <source>
        <strain evidence="1 2">DJ57</strain>
    </source>
</reference>
<gene>
    <name evidence="1" type="ORF">A3860_34200</name>
</gene>
<comment type="caution">
    <text evidence="1">The sequence shown here is derived from an EMBL/GenBank/DDBJ whole genome shotgun (WGS) entry which is preliminary data.</text>
</comment>
<dbReference type="STRING" id="1703345.A3860_34200"/>
<keyword evidence="2" id="KW-1185">Reference proteome</keyword>